<dbReference type="AlphaFoldDB" id="A0A2X2BPL2"/>
<evidence type="ECO:0000313" key="1">
    <source>
        <dbReference type="EMBL" id="SPY98252.1"/>
    </source>
</evidence>
<dbReference type="Gene3D" id="3.90.1150.10">
    <property type="entry name" value="Aspartate Aminotransferase, domain 1"/>
    <property type="match status" value="1"/>
</dbReference>
<sequence>MMTHSIEKARDDFPILSQQVKEKSLVYLDSAASAQKTRLCHGA</sequence>
<gene>
    <name evidence="1" type="primary">sufS_1</name>
    <name evidence="1" type="ORF">NCTC10975_03099</name>
</gene>
<proteinExistence type="predicted"/>
<keyword evidence="1" id="KW-0456">Lyase</keyword>
<dbReference type="GO" id="GO:0031071">
    <property type="term" value="F:cysteine desulfurase activity"/>
    <property type="evidence" value="ECO:0007669"/>
    <property type="project" value="UniProtKB-EC"/>
</dbReference>
<organism evidence="1 2">
    <name type="scientific">Proteus mirabilis</name>
    <dbReference type="NCBI Taxonomy" id="584"/>
    <lineage>
        <taxon>Bacteria</taxon>
        <taxon>Pseudomonadati</taxon>
        <taxon>Pseudomonadota</taxon>
        <taxon>Gammaproteobacteria</taxon>
        <taxon>Enterobacterales</taxon>
        <taxon>Morganellaceae</taxon>
        <taxon>Proteus</taxon>
    </lineage>
</organism>
<evidence type="ECO:0000313" key="2">
    <source>
        <dbReference type="Proteomes" id="UP000251485"/>
    </source>
</evidence>
<dbReference type="EMBL" id="UAUE01000024">
    <property type="protein sequence ID" value="SPY98252.1"/>
    <property type="molecule type" value="Genomic_DNA"/>
</dbReference>
<dbReference type="EC" id="2.8.1.7" evidence="1"/>
<name>A0A2X2BPL2_PROMI</name>
<dbReference type="InterPro" id="IPR015422">
    <property type="entry name" value="PyrdxlP-dep_Trfase_small"/>
</dbReference>
<reference evidence="1 2" key="1">
    <citation type="submission" date="2018-06" db="EMBL/GenBank/DDBJ databases">
        <authorList>
            <consortium name="Pathogen Informatics"/>
            <person name="Doyle S."/>
        </authorList>
    </citation>
    <scope>NUCLEOTIDE SEQUENCE [LARGE SCALE GENOMIC DNA]</scope>
    <source>
        <strain evidence="1 2">NCTC10975</strain>
    </source>
</reference>
<keyword evidence="1" id="KW-0808">Transferase</keyword>
<protein>
    <submittedName>
        <fullName evidence="1">Bifunctional cysteine desulfurase/selenocysteine lyase</fullName>
        <ecNumber evidence="1">2.8.1.7</ecNumber>
    </submittedName>
</protein>
<accession>A0A2X2BPL2</accession>
<dbReference type="GO" id="GO:0016829">
    <property type="term" value="F:lyase activity"/>
    <property type="evidence" value="ECO:0007669"/>
    <property type="project" value="UniProtKB-KW"/>
</dbReference>
<dbReference type="Proteomes" id="UP000251485">
    <property type="component" value="Unassembled WGS sequence"/>
</dbReference>